<feature type="domain" description="Isochorismatase-like" evidence="1">
    <location>
        <begin position="14"/>
        <end position="166"/>
    </location>
</feature>
<dbReference type="GeneID" id="66600142"/>
<dbReference type="InterPro" id="IPR000868">
    <property type="entry name" value="Isochorismatase-like_dom"/>
</dbReference>
<dbReference type="Pfam" id="PF00857">
    <property type="entry name" value="Isochorismatase"/>
    <property type="match status" value="1"/>
</dbReference>
<evidence type="ECO:0000313" key="3">
    <source>
        <dbReference type="Proteomes" id="UP000193040"/>
    </source>
</evidence>
<dbReference type="RefSeq" id="WP_033719519.1">
    <property type="nucleotide sequence ID" value="NZ_MZZM01000042.1"/>
</dbReference>
<gene>
    <name evidence="2" type="ORF">B5M45_29765</name>
</gene>
<evidence type="ECO:0000259" key="1">
    <source>
        <dbReference type="Pfam" id="PF00857"/>
    </source>
</evidence>
<keyword evidence="3" id="KW-1185">Reference proteome</keyword>
<organism evidence="2 3">
    <name type="scientific">Mycobacterium simiae</name>
    <name type="common">Mycobacterium habana</name>
    <dbReference type="NCBI Taxonomy" id="1784"/>
    <lineage>
        <taxon>Bacteria</taxon>
        <taxon>Bacillati</taxon>
        <taxon>Actinomycetota</taxon>
        <taxon>Actinomycetes</taxon>
        <taxon>Mycobacteriales</taxon>
        <taxon>Mycobacteriaceae</taxon>
        <taxon>Mycobacterium</taxon>
        <taxon>Mycobacterium simiae complex</taxon>
    </lineage>
</organism>
<dbReference type="PANTHER" id="PTHR43559:SF3">
    <property type="entry name" value="HYDROLASE YCAC-RELATED"/>
    <property type="match status" value="1"/>
</dbReference>
<dbReference type="SUPFAM" id="SSF52499">
    <property type="entry name" value="Isochorismatase-like hydrolases"/>
    <property type="match status" value="1"/>
</dbReference>
<dbReference type="InterPro" id="IPR036380">
    <property type="entry name" value="Isochorismatase-like_sf"/>
</dbReference>
<name>A0A1X0XJD8_MYCSI</name>
<reference evidence="2 3" key="1">
    <citation type="submission" date="2017-03" db="EMBL/GenBank/DDBJ databases">
        <title>Genomic insights into Mycobacterium simiae human colonization.</title>
        <authorList>
            <person name="Steffani J.L."/>
            <person name="Brunck M.E."/>
            <person name="Cruz E."/>
            <person name="Montiel R."/>
            <person name="Barona F."/>
        </authorList>
    </citation>
    <scope>NUCLEOTIDE SEQUENCE [LARGE SCALE GENOMIC DNA]</scope>
    <source>
        <strain evidence="2 3">MsiGto</strain>
    </source>
</reference>
<dbReference type="InterPro" id="IPR053152">
    <property type="entry name" value="Hydrolase_YcaC-like"/>
</dbReference>
<dbReference type="PANTHER" id="PTHR43559">
    <property type="entry name" value="HYDROLASE YCAC-RELATED"/>
    <property type="match status" value="1"/>
</dbReference>
<dbReference type="AlphaFoldDB" id="A0A1X0XJD8"/>
<evidence type="ECO:0000313" key="2">
    <source>
        <dbReference type="EMBL" id="ORJ53000.1"/>
    </source>
</evidence>
<proteinExistence type="predicted"/>
<sequence length="207" mass="22213">MIERFFETLTADNCALLLIDHQVGTMNFGLTDVEALQLKNQTLWLAESAAAFRLPVILTTSNPDGANGPLFPELLAALPTAPVIDRLKINAWQDPAFVEAVRITGRTKLVMAGVTADVCLTFPALGAVSDGYDVYAVMDASGTLNHHALSAAMLRMSQAGVKIANANMVIAEILSDWGGEFAAPLADLYARRVPNFGFITHQLAARD</sequence>
<protein>
    <recommendedName>
        <fullName evidence="1">Isochorismatase-like domain-containing protein</fullName>
    </recommendedName>
</protein>
<dbReference type="Gene3D" id="3.40.50.850">
    <property type="entry name" value="Isochorismatase-like"/>
    <property type="match status" value="1"/>
</dbReference>
<dbReference type="EMBL" id="MZZM01000042">
    <property type="protein sequence ID" value="ORJ53000.1"/>
    <property type="molecule type" value="Genomic_DNA"/>
</dbReference>
<dbReference type="Proteomes" id="UP000193040">
    <property type="component" value="Unassembled WGS sequence"/>
</dbReference>
<accession>A0A1X0XJD8</accession>
<comment type="caution">
    <text evidence="2">The sequence shown here is derived from an EMBL/GenBank/DDBJ whole genome shotgun (WGS) entry which is preliminary data.</text>
</comment>